<name>A0A6V7WC99_MELEN</name>
<evidence type="ECO:0000313" key="3">
    <source>
        <dbReference type="Proteomes" id="UP000580250"/>
    </source>
</evidence>
<dbReference type="AlphaFoldDB" id="A0A6V7WC99"/>
<evidence type="ECO:0000313" key="2">
    <source>
        <dbReference type="EMBL" id="CAD2184609.1"/>
    </source>
</evidence>
<comment type="caution">
    <text evidence="2">The sequence shown here is derived from an EMBL/GenBank/DDBJ whole genome shotgun (WGS) entry which is preliminary data.</text>
</comment>
<dbReference type="EMBL" id="CAJEWN010000508">
    <property type="protein sequence ID" value="CAD2184609.1"/>
    <property type="molecule type" value="Genomic_DNA"/>
</dbReference>
<protein>
    <submittedName>
        <fullName evidence="2">Uncharacterized protein</fullName>
    </submittedName>
</protein>
<sequence>MAGIDNIVLSLWQALESVARNSLGNDFNVLSGQKNAIGPGTKLENLRNRASTMIIILKRMIQLLGGINHNNFNQINQGDLETLMTDLNNFLIATHP</sequence>
<gene>
    <name evidence="1" type="ORF">MENT_LOCUS15720</name>
    <name evidence="2" type="ORF">MENT_LOCUS36975</name>
</gene>
<proteinExistence type="predicted"/>
<reference evidence="2 3" key="1">
    <citation type="submission" date="2020-08" db="EMBL/GenBank/DDBJ databases">
        <authorList>
            <person name="Koutsovoulos G."/>
            <person name="Danchin GJ E."/>
        </authorList>
    </citation>
    <scope>NUCLEOTIDE SEQUENCE [LARGE SCALE GENOMIC DNA]</scope>
</reference>
<evidence type="ECO:0000313" key="1">
    <source>
        <dbReference type="EMBL" id="CAD2162972.1"/>
    </source>
</evidence>
<dbReference type="Proteomes" id="UP000580250">
    <property type="component" value="Unassembled WGS sequence"/>
</dbReference>
<accession>A0A6V7WC99</accession>
<dbReference type="EMBL" id="CAJEWN010000095">
    <property type="protein sequence ID" value="CAD2162972.1"/>
    <property type="molecule type" value="Genomic_DNA"/>
</dbReference>
<organism evidence="2 3">
    <name type="scientific">Meloidogyne enterolobii</name>
    <name type="common">Root-knot nematode worm</name>
    <name type="synonym">Meloidogyne mayaguensis</name>
    <dbReference type="NCBI Taxonomy" id="390850"/>
    <lineage>
        <taxon>Eukaryota</taxon>
        <taxon>Metazoa</taxon>
        <taxon>Ecdysozoa</taxon>
        <taxon>Nematoda</taxon>
        <taxon>Chromadorea</taxon>
        <taxon>Rhabditida</taxon>
        <taxon>Tylenchina</taxon>
        <taxon>Tylenchomorpha</taxon>
        <taxon>Tylenchoidea</taxon>
        <taxon>Meloidogynidae</taxon>
        <taxon>Meloidogyninae</taxon>
        <taxon>Meloidogyne</taxon>
    </lineage>
</organism>